<accession>A0A918M5F9</accession>
<proteinExistence type="predicted"/>
<evidence type="ECO:0000313" key="3">
    <source>
        <dbReference type="Proteomes" id="UP000636661"/>
    </source>
</evidence>
<dbReference type="InterPro" id="IPR006059">
    <property type="entry name" value="SBP"/>
</dbReference>
<organism evidence="2 3">
    <name type="scientific">Streptomyces lavendofoliae</name>
    <dbReference type="NCBI Taxonomy" id="67314"/>
    <lineage>
        <taxon>Bacteria</taxon>
        <taxon>Bacillati</taxon>
        <taxon>Actinomycetota</taxon>
        <taxon>Actinomycetes</taxon>
        <taxon>Kitasatosporales</taxon>
        <taxon>Streptomycetaceae</taxon>
        <taxon>Streptomyces</taxon>
    </lineage>
</organism>
<evidence type="ECO:0000313" key="2">
    <source>
        <dbReference type="EMBL" id="GGU42443.1"/>
    </source>
</evidence>
<dbReference type="Pfam" id="PF13416">
    <property type="entry name" value="SBP_bac_8"/>
    <property type="match status" value="1"/>
</dbReference>
<feature type="compositionally biased region" description="Basic and acidic residues" evidence="1">
    <location>
        <begin position="22"/>
        <end position="42"/>
    </location>
</feature>
<dbReference type="InterPro" id="IPR050490">
    <property type="entry name" value="Bact_solute-bd_prot1"/>
</dbReference>
<dbReference type="SUPFAM" id="SSF53850">
    <property type="entry name" value="Periplasmic binding protein-like II"/>
    <property type="match status" value="1"/>
</dbReference>
<name>A0A918M5F9_9ACTN</name>
<gene>
    <name evidence="2" type="ORF">GCM10010274_33080</name>
</gene>
<dbReference type="PANTHER" id="PTHR43649">
    <property type="entry name" value="ARABINOSE-BINDING PROTEIN-RELATED"/>
    <property type="match status" value="1"/>
</dbReference>
<keyword evidence="3" id="KW-1185">Reference proteome</keyword>
<comment type="caution">
    <text evidence="2">The sequence shown here is derived from an EMBL/GenBank/DDBJ whole genome shotgun (WGS) entry which is preliminary data.</text>
</comment>
<dbReference type="Gene3D" id="3.40.190.10">
    <property type="entry name" value="Periplasmic binding protein-like II"/>
    <property type="match status" value="1"/>
</dbReference>
<reference evidence="2" key="1">
    <citation type="journal article" date="2014" name="Int. J. Syst. Evol. Microbiol.">
        <title>Complete genome sequence of Corynebacterium casei LMG S-19264T (=DSM 44701T), isolated from a smear-ripened cheese.</title>
        <authorList>
            <consortium name="US DOE Joint Genome Institute (JGI-PGF)"/>
            <person name="Walter F."/>
            <person name="Albersmeier A."/>
            <person name="Kalinowski J."/>
            <person name="Ruckert C."/>
        </authorList>
    </citation>
    <scope>NUCLEOTIDE SEQUENCE</scope>
    <source>
        <strain evidence="2">JCM 4391</strain>
    </source>
</reference>
<sequence length="492" mass="52269">MAVWERSHRPAPLSDPAAAEPLKADPDLPSRAHQHHLDEESGMRTSRMTGGRRRPGSATVAALSALTAGAILLTGCSTDGTGTDGAAADGKITLRIGTFGSFGYDNKNGAKLYAEYEKLNPNIKIVESNVADGQKYWDTLKLRLSRNSGVADIQAIEVGYIAEAIGPTMANKWVDLSKTGGADTTAFLEWKVKQATTADGRVIGLGTDIGPMAICYNKELFAKAKLPTDRTKVAGLWAGDWAKFVATGKTYQKNAPAGTAFHDSASGLFNAVLSSQPQQYADDKGELAYETSPGVRTAWDLAVEAARSGITAKLRQFDEKGTWNAGFKNSKFATVACPSWMTGIIKDQAGPANKGKWDIARPPVAGNWGGSFLAVPKAGKHAEEAAKLAAWLTAPEQHAKVFGVNGNIPSTKKTLASATVQTAKIPYFGDTPVGQIYSEAAAGISPAPVSRYDGQVKTFITDNGILDIEQRGTAPDAAWENVKKLIDDKIDQ</sequence>
<dbReference type="AlphaFoldDB" id="A0A918M5F9"/>
<dbReference type="PANTHER" id="PTHR43649:SF32">
    <property type="entry name" value="SUGAR BINDING SECRETED PROTEIN"/>
    <property type="match status" value="1"/>
</dbReference>
<evidence type="ECO:0000256" key="1">
    <source>
        <dbReference type="SAM" id="MobiDB-lite"/>
    </source>
</evidence>
<dbReference type="Proteomes" id="UP000636661">
    <property type="component" value="Unassembled WGS sequence"/>
</dbReference>
<protein>
    <submittedName>
        <fullName evidence="2">Sugar-binding protein</fullName>
    </submittedName>
</protein>
<dbReference type="EMBL" id="BMTP01000007">
    <property type="protein sequence ID" value="GGU42443.1"/>
    <property type="molecule type" value="Genomic_DNA"/>
</dbReference>
<feature type="region of interest" description="Disordered" evidence="1">
    <location>
        <begin position="1"/>
        <end position="58"/>
    </location>
</feature>
<reference evidence="2" key="2">
    <citation type="submission" date="2020-09" db="EMBL/GenBank/DDBJ databases">
        <authorList>
            <person name="Sun Q."/>
            <person name="Ohkuma M."/>
        </authorList>
    </citation>
    <scope>NUCLEOTIDE SEQUENCE</scope>
    <source>
        <strain evidence="2">JCM 4391</strain>
    </source>
</reference>